<name>A0A2Z6N0V6_TRISU</name>
<evidence type="ECO:0000313" key="1">
    <source>
        <dbReference type="EMBL" id="GAU35683.1"/>
    </source>
</evidence>
<dbReference type="EMBL" id="DF973600">
    <property type="protein sequence ID" value="GAU35683.1"/>
    <property type="molecule type" value="Genomic_DNA"/>
</dbReference>
<reference evidence="2" key="1">
    <citation type="journal article" date="2017" name="Front. Plant Sci.">
        <title>Climate Clever Clovers: New Paradigm to Reduce the Environmental Footprint of Ruminants by Breeding Low Methanogenic Forages Utilizing Haplotype Variation.</title>
        <authorList>
            <person name="Kaur P."/>
            <person name="Appels R."/>
            <person name="Bayer P.E."/>
            <person name="Keeble-Gagnere G."/>
            <person name="Wang J."/>
            <person name="Hirakawa H."/>
            <person name="Shirasawa K."/>
            <person name="Vercoe P."/>
            <person name="Stefanova K."/>
            <person name="Durmic Z."/>
            <person name="Nichols P."/>
            <person name="Revell C."/>
            <person name="Isobe S.N."/>
            <person name="Edwards D."/>
            <person name="Erskine W."/>
        </authorList>
    </citation>
    <scope>NUCLEOTIDE SEQUENCE [LARGE SCALE GENOMIC DNA]</scope>
    <source>
        <strain evidence="2">cv. Daliak</strain>
    </source>
</reference>
<organism evidence="1 2">
    <name type="scientific">Trifolium subterraneum</name>
    <name type="common">Subterranean clover</name>
    <dbReference type="NCBI Taxonomy" id="3900"/>
    <lineage>
        <taxon>Eukaryota</taxon>
        <taxon>Viridiplantae</taxon>
        <taxon>Streptophyta</taxon>
        <taxon>Embryophyta</taxon>
        <taxon>Tracheophyta</taxon>
        <taxon>Spermatophyta</taxon>
        <taxon>Magnoliopsida</taxon>
        <taxon>eudicotyledons</taxon>
        <taxon>Gunneridae</taxon>
        <taxon>Pentapetalae</taxon>
        <taxon>rosids</taxon>
        <taxon>fabids</taxon>
        <taxon>Fabales</taxon>
        <taxon>Fabaceae</taxon>
        <taxon>Papilionoideae</taxon>
        <taxon>50 kb inversion clade</taxon>
        <taxon>NPAAA clade</taxon>
        <taxon>Hologalegina</taxon>
        <taxon>IRL clade</taxon>
        <taxon>Trifolieae</taxon>
        <taxon>Trifolium</taxon>
    </lineage>
</organism>
<keyword evidence="2" id="KW-1185">Reference proteome</keyword>
<proteinExistence type="predicted"/>
<sequence>MLLQRRDTYYGESAMTAAGLEHVVQPRLQHYSNTGDVILQLCKNEDRTVAGQVAMLLWVLWNNRNNSLWNDSKEPGRSLGIKAMQLWQEWNSVQQQQQSTTQQQHIQS</sequence>
<gene>
    <name evidence="1" type="ORF">TSUD_162550</name>
</gene>
<dbReference type="AlphaFoldDB" id="A0A2Z6N0V6"/>
<dbReference type="OrthoDB" id="1430973at2759"/>
<protein>
    <submittedName>
        <fullName evidence="1">Uncharacterized protein</fullName>
    </submittedName>
</protein>
<accession>A0A2Z6N0V6</accession>
<dbReference type="Proteomes" id="UP000242715">
    <property type="component" value="Unassembled WGS sequence"/>
</dbReference>
<evidence type="ECO:0000313" key="2">
    <source>
        <dbReference type="Proteomes" id="UP000242715"/>
    </source>
</evidence>